<name>A0AA39VK96_ACESA</name>
<reference evidence="2" key="1">
    <citation type="journal article" date="2022" name="Plant J.">
        <title>Strategies of tolerance reflected in two North American maple genomes.</title>
        <authorList>
            <person name="McEvoy S.L."/>
            <person name="Sezen U.U."/>
            <person name="Trouern-Trend A."/>
            <person name="McMahon S.M."/>
            <person name="Schaberg P.G."/>
            <person name="Yang J."/>
            <person name="Wegrzyn J.L."/>
            <person name="Swenson N.G."/>
        </authorList>
    </citation>
    <scope>NUCLEOTIDE SEQUENCE</scope>
    <source>
        <strain evidence="2">NS2018</strain>
    </source>
</reference>
<gene>
    <name evidence="2" type="ORF">LWI29_029056</name>
</gene>
<dbReference type="EMBL" id="JAUESC010000384">
    <property type="protein sequence ID" value="KAK0582746.1"/>
    <property type="molecule type" value="Genomic_DNA"/>
</dbReference>
<organism evidence="2 3">
    <name type="scientific">Acer saccharum</name>
    <name type="common">Sugar maple</name>
    <dbReference type="NCBI Taxonomy" id="4024"/>
    <lineage>
        <taxon>Eukaryota</taxon>
        <taxon>Viridiplantae</taxon>
        <taxon>Streptophyta</taxon>
        <taxon>Embryophyta</taxon>
        <taxon>Tracheophyta</taxon>
        <taxon>Spermatophyta</taxon>
        <taxon>Magnoliopsida</taxon>
        <taxon>eudicotyledons</taxon>
        <taxon>Gunneridae</taxon>
        <taxon>Pentapetalae</taxon>
        <taxon>rosids</taxon>
        <taxon>malvids</taxon>
        <taxon>Sapindales</taxon>
        <taxon>Sapindaceae</taxon>
        <taxon>Hippocastanoideae</taxon>
        <taxon>Acereae</taxon>
        <taxon>Acer</taxon>
    </lineage>
</organism>
<comment type="caution">
    <text evidence="2">The sequence shown here is derived from an EMBL/GenBank/DDBJ whole genome shotgun (WGS) entry which is preliminary data.</text>
</comment>
<evidence type="ECO:0000313" key="3">
    <source>
        <dbReference type="Proteomes" id="UP001168877"/>
    </source>
</evidence>
<proteinExistence type="predicted"/>
<reference evidence="2" key="2">
    <citation type="submission" date="2023-06" db="EMBL/GenBank/DDBJ databases">
        <authorList>
            <person name="Swenson N.G."/>
            <person name="Wegrzyn J.L."/>
            <person name="Mcevoy S.L."/>
        </authorList>
    </citation>
    <scope>NUCLEOTIDE SEQUENCE</scope>
    <source>
        <strain evidence="2">NS2018</strain>
        <tissue evidence="2">Leaf</tissue>
    </source>
</reference>
<accession>A0AA39VK96</accession>
<keyword evidence="1" id="KW-0472">Membrane</keyword>
<dbReference type="AlphaFoldDB" id="A0AA39VK96"/>
<feature type="transmembrane region" description="Helical" evidence="1">
    <location>
        <begin position="28"/>
        <end position="47"/>
    </location>
</feature>
<protein>
    <submittedName>
        <fullName evidence="2">Uncharacterized protein</fullName>
    </submittedName>
</protein>
<evidence type="ECO:0000313" key="2">
    <source>
        <dbReference type="EMBL" id="KAK0582746.1"/>
    </source>
</evidence>
<keyword evidence="1" id="KW-0812">Transmembrane</keyword>
<keyword evidence="3" id="KW-1185">Reference proteome</keyword>
<evidence type="ECO:0000256" key="1">
    <source>
        <dbReference type="SAM" id="Phobius"/>
    </source>
</evidence>
<keyword evidence="1" id="KW-1133">Transmembrane helix</keyword>
<sequence>MFGGVSTTDRNMVVQWITRRFTPPSTSAGCRFIIPFASAVTVAAWIVNLYRKIWTWMLIIIKFWDCPLVWKGLN</sequence>
<dbReference type="Proteomes" id="UP001168877">
    <property type="component" value="Unassembled WGS sequence"/>
</dbReference>